<reference evidence="1" key="2">
    <citation type="journal article" date="2015" name="Data Brief">
        <title>Shoot transcriptome of the giant reed, Arundo donax.</title>
        <authorList>
            <person name="Barrero R.A."/>
            <person name="Guerrero F.D."/>
            <person name="Moolhuijzen P."/>
            <person name="Goolsby J.A."/>
            <person name="Tidwell J."/>
            <person name="Bellgard S.E."/>
            <person name="Bellgard M.I."/>
        </authorList>
    </citation>
    <scope>NUCLEOTIDE SEQUENCE</scope>
    <source>
        <tissue evidence="1">Shoot tissue taken approximately 20 cm above the soil surface</tissue>
    </source>
</reference>
<evidence type="ECO:0000313" key="1">
    <source>
        <dbReference type="EMBL" id="JAD30654.1"/>
    </source>
</evidence>
<reference evidence="1" key="1">
    <citation type="submission" date="2014-09" db="EMBL/GenBank/DDBJ databases">
        <authorList>
            <person name="Magalhaes I.L.F."/>
            <person name="Oliveira U."/>
            <person name="Santos F.R."/>
            <person name="Vidigal T.H.D.A."/>
            <person name="Brescovit A.D."/>
            <person name="Santos A.J."/>
        </authorList>
    </citation>
    <scope>NUCLEOTIDE SEQUENCE</scope>
    <source>
        <tissue evidence="1">Shoot tissue taken approximately 20 cm above the soil surface</tissue>
    </source>
</reference>
<dbReference type="EMBL" id="GBRH01267241">
    <property type="protein sequence ID" value="JAD30654.1"/>
    <property type="molecule type" value="Transcribed_RNA"/>
</dbReference>
<sequence length="33" mass="3799">MFSVTTACSCQHLQYQTPRNARCTIPSEMRLPQ</sequence>
<proteinExistence type="predicted"/>
<organism evidence="1">
    <name type="scientific">Arundo donax</name>
    <name type="common">Giant reed</name>
    <name type="synonym">Donax arundinaceus</name>
    <dbReference type="NCBI Taxonomy" id="35708"/>
    <lineage>
        <taxon>Eukaryota</taxon>
        <taxon>Viridiplantae</taxon>
        <taxon>Streptophyta</taxon>
        <taxon>Embryophyta</taxon>
        <taxon>Tracheophyta</taxon>
        <taxon>Spermatophyta</taxon>
        <taxon>Magnoliopsida</taxon>
        <taxon>Liliopsida</taxon>
        <taxon>Poales</taxon>
        <taxon>Poaceae</taxon>
        <taxon>PACMAD clade</taxon>
        <taxon>Arundinoideae</taxon>
        <taxon>Arundineae</taxon>
        <taxon>Arundo</taxon>
    </lineage>
</organism>
<protein>
    <submittedName>
        <fullName evidence="1">Uncharacterized protein</fullName>
    </submittedName>
</protein>
<dbReference type="AlphaFoldDB" id="A0A0A8YU96"/>
<name>A0A0A8YU96_ARUDO</name>
<accession>A0A0A8YU96</accession>